<evidence type="ECO:0000313" key="3">
    <source>
        <dbReference type="Proteomes" id="UP000678513"/>
    </source>
</evidence>
<accession>A0ABX7Y683</accession>
<dbReference type="Proteomes" id="UP000678513">
    <property type="component" value="Chromosome"/>
</dbReference>
<protein>
    <submittedName>
        <fullName evidence="2">Uncharacterized protein</fullName>
    </submittedName>
</protein>
<evidence type="ECO:0000256" key="1">
    <source>
        <dbReference type="SAM" id="Phobius"/>
    </source>
</evidence>
<keyword evidence="1" id="KW-0812">Transmembrane</keyword>
<organism evidence="2 3">
    <name type="scientific">Arachnia rubra</name>
    <dbReference type="NCBI Taxonomy" id="1547448"/>
    <lineage>
        <taxon>Bacteria</taxon>
        <taxon>Bacillati</taxon>
        <taxon>Actinomycetota</taxon>
        <taxon>Actinomycetes</taxon>
        <taxon>Propionibacteriales</taxon>
        <taxon>Propionibacteriaceae</taxon>
        <taxon>Arachnia</taxon>
    </lineage>
</organism>
<feature type="transmembrane region" description="Helical" evidence="1">
    <location>
        <begin position="118"/>
        <end position="139"/>
    </location>
</feature>
<dbReference type="EMBL" id="CP072384">
    <property type="protein sequence ID" value="QUC08692.1"/>
    <property type="molecule type" value="Genomic_DNA"/>
</dbReference>
<keyword evidence="3" id="KW-1185">Reference proteome</keyword>
<name>A0ABX7Y683_9ACTN</name>
<feature type="transmembrane region" description="Helical" evidence="1">
    <location>
        <begin position="78"/>
        <end position="98"/>
    </location>
</feature>
<proteinExistence type="predicted"/>
<dbReference type="RefSeq" id="WP_212325068.1">
    <property type="nucleotide sequence ID" value="NZ_AP024463.1"/>
</dbReference>
<gene>
    <name evidence="2" type="ORF">J5A65_02810</name>
</gene>
<feature type="transmembrane region" description="Helical" evidence="1">
    <location>
        <begin position="6"/>
        <end position="28"/>
    </location>
</feature>
<keyword evidence="1" id="KW-1133">Transmembrane helix</keyword>
<sequence length="140" mass="15285">MHAYSWAVVVLGFLFATLAGTPVVRGMFRLVDWQTRREAMRREAIEIGEGGPELIDLRLVKAGKELPGGRWIGLLERAAAYACIVAGFAGGIAVVMVVKGFGRYPELRTPDTAKSERFIIGTLASLLWAALWAGITLLLR</sequence>
<evidence type="ECO:0000313" key="2">
    <source>
        <dbReference type="EMBL" id="QUC08692.1"/>
    </source>
</evidence>
<keyword evidence="1" id="KW-0472">Membrane</keyword>
<reference evidence="2 3" key="1">
    <citation type="submission" date="2021-03" db="EMBL/GenBank/DDBJ databases">
        <title>Human Oral Microbial Genomes.</title>
        <authorList>
            <person name="Johnston C.D."/>
            <person name="Chen T."/>
            <person name="Dewhirst F.E."/>
        </authorList>
    </citation>
    <scope>NUCLEOTIDE SEQUENCE [LARGE SCALE GENOMIC DNA]</scope>
    <source>
        <strain evidence="2 3">DSMZ 100122</strain>
    </source>
</reference>